<dbReference type="InterPro" id="IPR040177">
    <property type="entry name" value="SLC30A9"/>
</dbReference>
<dbReference type="PANTHER" id="PTHR13414:SF9">
    <property type="entry name" value="PROTON-COUPLED ZINC ANTIPORTER SLC30A9, MITOCHONDRIAL"/>
    <property type="match status" value="1"/>
</dbReference>
<dbReference type="InterPro" id="IPR002524">
    <property type="entry name" value="Cation_efflux"/>
</dbReference>
<dbReference type="Gene3D" id="1.20.1510.10">
    <property type="entry name" value="Cation efflux protein transmembrane domain"/>
    <property type="match status" value="1"/>
</dbReference>
<keyword evidence="4 6" id="KW-1133">Transmembrane helix</keyword>
<feature type="transmembrane region" description="Helical" evidence="6">
    <location>
        <begin position="157"/>
        <end position="177"/>
    </location>
</feature>
<gene>
    <name evidence="8" type="ORF">C7S10_05660</name>
</gene>
<evidence type="ECO:0000256" key="1">
    <source>
        <dbReference type="ARBA" id="ARBA00004141"/>
    </source>
</evidence>
<comment type="caution">
    <text evidence="8">The sequence shown here is derived from an EMBL/GenBank/DDBJ whole genome shotgun (WGS) entry which is preliminary data.</text>
</comment>
<keyword evidence="9" id="KW-1185">Reference proteome</keyword>
<dbReference type="PANTHER" id="PTHR13414">
    <property type="entry name" value="HUEL-CATION TRANSPORTER"/>
    <property type="match status" value="1"/>
</dbReference>
<feature type="domain" description="Cation efflux protein transmembrane" evidence="7">
    <location>
        <begin position="4"/>
        <end position="212"/>
    </location>
</feature>
<feature type="transmembrane region" description="Helical" evidence="6">
    <location>
        <begin position="109"/>
        <end position="128"/>
    </location>
</feature>
<name>A0A2R7Z0M9_9ACTN</name>
<evidence type="ECO:0000256" key="2">
    <source>
        <dbReference type="ARBA" id="ARBA00022448"/>
    </source>
</evidence>
<evidence type="ECO:0000313" key="8">
    <source>
        <dbReference type="EMBL" id="PUA82114.1"/>
    </source>
</evidence>
<evidence type="ECO:0000256" key="5">
    <source>
        <dbReference type="ARBA" id="ARBA00023136"/>
    </source>
</evidence>
<dbReference type="InterPro" id="IPR058533">
    <property type="entry name" value="Cation_efflux_TM"/>
</dbReference>
<dbReference type="Proteomes" id="UP000244867">
    <property type="component" value="Unassembled WGS sequence"/>
</dbReference>
<dbReference type="Pfam" id="PF01545">
    <property type="entry name" value="Cation_efflux"/>
    <property type="match status" value="1"/>
</dbReference>
<dbReference type="SUPFAM" id="SSF161111">
    <property type="entry name" value="Cation efflux protein transmembrane domain-like"/>
    <property type="match status" value="1"/>
</dbReference>
<evidence type="ECO:0000259" key="7">
    <source>
        <dbReference type="Pfam" id="PF01545"/>
    </source>
</evidence>
<feature type="transmembrane region" description="Helical" evidence="6">
    <location>
        <begin position="189"/>
        <end position="207"/>
    </location>
</feature>
<evidence type="ECO:0000256" key="4">
    <source>
        <dbReference type="ARBA" id="ARBA00022989"/>
    </source>
</evidence>
<dbReference type="GO" id="GO:0006882">
    <property type="term" value="P:intracellular zinc ion homeostasis"/>
    <property type="evidence" value="ECO:0007669"/>
    <property type="project" value="TreeGrafter"/>
</dbReference>
<sequence>MLTVLIALGANALIAAAKTVVAVITGSASMVAEAAHSWSDAGNEIFLLVAERRSARPADARHPLGFGREAYVWSMFAAFGLFTAGAVVSIWHGVTSWTGGEGEEVDYTWAYAVLALAFVLESVSFLQARRQTRSAARAAGLHPLRYLSRTSNPTLRAVYAEDAAALIGIGIAATGIGLHQATGDARWDAAGSVLVGLLLGCVAVYLISRNRDFLVGQAVAPGMRDTAIRTLERDSEVQRVTFLHLEYVGPGKVFLVAAVDLTGDSPETEVARRLRTITERIEGHDNVARAVLTLSSPEDESLTHG</sequence>
<dbReference type="GO" id="GO:0016020">
    <property type="term" value="C:membrane"/>
    <property type="evidence" value="ECO:0007669"/>
    <property type="project" value="UniProtKB-SubCell"/>
</dbReference>
<proteinExistence type="predicted"/>
<dbReference type="InterPro" id="IPR027469">
    <property type="entry name" value="Cation_efflux_TMD_sf"/>
</dbReference>
<dbReference type="GO" id="GO:0008324">
    <property type="term" value="F:monoatomic cation transmembrane transporter activity"/>
    <property type="evidence" value="ECO:0007669"/>
    <property type="project" value="InterPro"/>
</dbReference>
<feature type="transmembrane region" description="Helical" evidence="6">
    <location>
        <begin position="70"/>
        <end position="94"/>
    </location>
</feature>
<evidence type="ECO:0000256" key="6">
    <source>
        <dbReference type="SAM" id="Phobius"/>
    </source>
</evidence>
<comment type="subcellular location">
    <subcellularLocation>
        <location evidence="1">Membrane</location>
        <topology evidence="1">Multi-pass membrane protein</topology>
    </subcellularLocation>
</comment>
<protein>
    <submittedName>
        <fullName evidence="8">Cation transporter</fullName>
    </submittedName>
</protein>
<dbReference type="GO" id="GO:0006829">
    <property type="term" value="P:zinc ion transport"/>
    <property type="evidence" value="ECO:0007669"/>
    <property type="project" value="InterPro"/>
</dbReference>
<accession>A0A2R7Z0M9</accession>
<evidence type="ECO:0000256" key="3">
    <source>
        <dbReference type="ARBA" id="ARBA00022692"/>
    </source>
</evidence>
<keyword evidence="2" id="KW-0813">Transport</keyword>
<dbReference type="EMBL" id="PYXZ01000002">
    <property type="protein sequence ID" value="PUA82114.1"/>
    <property type="molecule type" value="Genomic_DNA"/>
</dbReference>
<organism evidence="8 9">
    <name type="scientific">Nocardioides currus</name>
    <dbReference type="NCBI Taxonomy" id="2133958"/>
    <lineage>
        <taxon>Bacteria</taxon>
        <taxon>Bacillati</taxon>
        <taxon>Actinomycetota</taxon>
        <taxon>Actinomycetes</taxon>
        <taxon>Propionibacteriales</taxon>
        <taxon>Nocardioidaceae</taxon>
        <taxon>Nocardioides</taxon>
    </lineage>
</organism>
<dbReference type="NCBIfam" id="TIGR01297">
    <property type="entry name" value="CDF"/>
    <property type="match status" value="1"/>
</dbReference>
<reference evidence="8 9" key="1">
    <citation type="submission" date="2018-03" db="EMBL/GenBank/DDBJ databases">
        <authorList>
            <person name="Keele B.F."/>
        </authorList>
    </citation>
    <scope>NUCLEOTIDE SEQUENCE [LARGE SCALE GENOMIC DNA]</scope>
    <source>
        <strain evidence="8 9">IB-3</strain>
    </source>
</reference>
<dbReference type="OrthoDB" id="9806522at2"/>
<evidence type="ECO:0000313" key="9">
    <source>
        <dbReference type="Proteomes" id="UP000244867"/>
    </source>
</evidence>
<dbReference type="AlphaFoldDB" id="A0A2R7Z0M9"/>
<keyword evidence="5 6" id="KW-0472">Membrane</keyword>
<keyword evidence="3 6" id="KW-0812">Transmembrane</keyword>